<evidence type="ECO:0000313" key="9">
    <source>
        <dbReference type="Proteomes" id="UP000671119"/>
    </source>
</evidence>
<protein>
    <submittedName>
        <fullName evidence="8">Carbohydrate ABC transporter permease</fullName>
    </submittedName>
</protein>
<keyword evidence="5 7" id="KW-1133">Transmembrane helix</keyword>
<evidence type="ECO:0000256" key="7">
    <source>
        <dbReference type="SAM" id="Phobius"/>
    </source>
</evidence>
<dbReference type="AlphaFoldDB" id="A0ABD4Q7R1"/>
<evidence type="ECO:0000256" key="3">
    <source>
        <dbReference type="ARBA" id="ARBA00022475"/>
    </source>
</evidence>
<evidence type="ECO:0000256" key="2">
    <source>
        <dbReference type="ARBA" id="ARBA00022448"/>
    </source>
</evidence>
<comment type="caution">
    <text evidence="8">The sequence shown here is derived from an EMBL/GenBank/DDBJ whole genome shotgun (WGS) entry which is preliminary data.</text>
</comment>
<dbReference type="PANTHER" id="PTHR43744">
    <property type="entry name" value="ABC TRANSPORTER PERMEASE PROTEIN MG189-RELATED-RELATED"/>
    <property type="match status" value="1"/>
</dbReference>
<accession>A0ABD4Q7R1</accession>
<evidence type="ECO:0000313" key="8">
    <source>
        <dbReference type="EMBL" id="MBP0685507.1"/>
    </source>
</evidence>
<feature type="transmembrane region" description="Helical" evidence="7">
    <location>
        <begin position="35"/>
        <end position="58"/>
    </location>
</feature>
<dbReference type="InterPro" id="IPR035906">
    <property type="entry name" value="MetI-like_sf"/>
</dbReference>
<evidence type="ECO:0000256" key="5">
    <source>
        <dbReference type="ARBA" id="ARBA00022989"/>
    </source>
</evidence>
<evidence type="ECO:0000256" key="1">
    <source>
        <dbReference type="ARBA" id="ARBA00004651"/>
    </source>
</evidence>
<dbReference type="Proteomes" id="UP000671119">
    <property type="component" value="Unassembled WGS sequence"/>
</dbReference>
<evidence type="ECO:0000256" key="6">
    <source>
        <dbReference type="ARBA" id="ARBA00023136"/>
    </source>
</evidence>
<feature type="non-terminal residue" evidence="8">
    <location>
        <position position="1"/>
    </location>
</feature>
<dbReference type="Gene3D" id="1.10.3720.10">
    <property type="entry name" value="MetI-like"/>
    <property type="match status" value="1"/>
</dbReference>
<dbReference type="PANTHER" id="PTHR43744:SF12">
    <property type="entry name" value="ABC TRANSPORTER PERMEASE PROTEIN MG189-RELATED"/>
    <property type="match status" value="1"/>
</dbReference>
<comment type="subcellular location">
    <subcellularLocation>
        <location evidence="1">Cell membrane</location>
        <topology evidence="1">Multi-pass membrane protein</topology>
    </subcellularLocation>
</comment>
<reference evidence="8 9" key="1">
    <citation type="submission" date="2021-03" db="EMBL/GenBank/DDBJ databases">
        <title>Whole Genome Sequencing of Mycobacterium tuberculosis clinical isolates from Arunachal Pradesh, India.</title>
        <authorList>
            <person name="Singh S."/>
            <person name="Mudliar S.R."/>
            <person name="Kulsum U."/>
            <person name="Rufai S.B."/>
            <person name="Singh P.K."/>
            <person name="Umpo M."/>
            <person name="Nyori M."/>
        </authorList>
    </citation>
    <scope>NUCLEOTIDE SEQUENCE [LARGE SCALE GENOMIC DNA]</scope>
    <source>
        <strain evidence="8 9">OMICS/BPL/0142/20/SP</strain>
    </source>
</reference>
<keyword evidence="2" id="KW-0813">Transport</keyword>
<gene>
    <name evidence="8" type="ORF">J8J21_20910</name>
</gene>
<sequence length="73" mass="8026">LGNWTAFIWPLIVTSNKDLFTVPVGLSSFSQEQQIAWEMIMTGAAIATLTTLLVFLVLQRFIVRGVMLAGLKG</sequence>
<name>A0ABD4Q7R1_MYCTX</name>
<dbReference type="EMBL" id="JAGIZI010000193">
    <property type="protein sequence ID" value="MBP0685507.1"/>
    <property type="molecule type" value="Genomic_DNA"/>
</dbReference>
<dbReference type="SUPFAM" id="SSF161098">
    <property type="entry name" value="MetI-like"/>
    <property type="match status" value="1"/>
</dbReference>
<keyword evidence="4 7" id="KW-0812">Transmembrane</keyword>
<proteinExistence type="predicted"/>
<organism evidence="8 9">
    <name type="scientific">Mycobacterium tuberculosis</name>
    <dbReference type="NCBI Taxonomy" id="1773"/>
    <lineage>
        <taxon>Bacteria</taxon>
        <taxon>Bacillati</taxon>
        <taxon>Actinomycetota</taxon>
        <taxon>Actinomycetes</taxon>
        <taxon>Mycobacteriales</taxon>
        <taxon>Mycobacteriaceae</taxon>
        <taxon>Mycobacterium</taxon>
        <taxon>Mycobacterium tuberculosis complex</taxon>
    </lineage>
</organism>
<keyword evidence="3" id="KW-1003">Cell membrane</keyword>
<keyword evidence="6 7" id="KW-0472">Membrane</keyword>
<evidence type="ECO:0000256" key="4">
    <source>
        <dbReference type="ARBA" id="ARBA00022692"/>
    </source>
</evidence>
<dbReference type="GO" id="GO:0005886">
    <property type="term" value="C:plasma membrane"/>
    <property type="evidence" value="ECO:0007669"/>
    <property type="project" value="UniProtKB-SubCell"/>
</dbReference>